<evidence type="ECO:0000256" key="1">
    <source>
        <dbReference type="ARBA" id="ARBA00023235"/>
    </source>
</evidence>
<dbReference type="GO" id="GO:0005737">
    <property type="term" value="C:cytoplasm"/>
    <property type="evidence" value="ECO:0007669"/>
    <property type="project" value="InterPro"/>
</dbReference>
<evidence type="ECO:0000313" key="4">
    <source>
        <dbReference type="Proteomes" id="UP000265341"/>
    </source>
</evidence>
<dbReference type="GO" id="GO:0005996">
    <property type="term" value="P:monosaccharide metabolic process"/>
    <property type="evidence" value="ECO:0007669"/>
    <property type="project" value="InterPro"/>
</dbReference>
<proteinExistence type="predicted"/>
<dbReference type="InterPro" id="IPR009015">
    <property type="entry name" value="Fucose_isomerase_N/cen_sf"/>
</dbReference>
<keyword evidence="1" id="KW-0413">Isomerase</keyword>
<reference evidence="3 4" key="1">
    <citation type="submission" date="2018-08" db="EMBL/GenBank/DDBJ databases">
        <title>Meiothermus roseus NBRC 110900 genome sequencing project.</title>
        <authorList>
            <person name="Da Costa M.S."/>
            <person name="Albuquerque L."/>
            <person name="Raposo P."/>
            <person name="Froufe H.J.C."/>
            <person name="Barroso C.S."/>
            <person name="Egas C."/>
        </authorList>
    </citation>
    <scope>NUCLEOTIDE SEQUENCE [LARGE SCALE GENOMIC DNA]</scope>
    <source>
        <strain evidence="3 4">NBRC 110900</strain>
    </source>
</reference>
<keyword evidence="2" id="KW-0119">Carbohydrate metabolism</keyword>
<dbReference type="OrthoDB" id="5838738at2"/>
<dbReference type="SUPFAM" id="SSF53743">
    <property type="entry name" value="FucI/AraA N-terminal and middle domains"/>
    <property type="match status" value="1"/>
</dbReference>
<keyword evidence="4" id="KW-1185">Reference proteome</keyword>
<dbReference type="EMBL" id="QWLA01000004">
    <property type="protein sequence ID" value="RIH89293.1"/>
    <property type="molecule type" value="Genomic_DNA"/>
</dbReference>
<dbReference type="PANTHER" id="PTHR36120">
    <property type="entry name" value="FUCOSE ISOMERASE"/>
    <property type="match status" value="1"/>
</dbReference>
<name>A0A399EZV1_9DEIN</name>
<dbReference type="GO" id="GO:0016861">
    <property type="term" value="F:intramolecular oxidoreductase activity, interconverting aldoses and ketoses"/>
    <property type="evidence" value="ECO:0007669"/>
    <property type="project" value="InterPro"/>
</dbReference>
<organism evidence="3 4">
    <name type="scientific">Calidithermus roseus</name>
    <dbReference type="NCBI Taxonomy" id="1644118"/>
    <lineage>
        <taxon>Bacteria</taxon>
        <taxon>Thermotogati</taxon>
        <taxon>Deinococcota</taxon>
        <taxon>Deinococci</taxon>
        <taxon>Thermales</taxon>
        <taxon>Thermaceae</taxon>
        <taxon>Calidithermus</taxon>
    </lineage>
</organism>
<sequence>MLRIGLVPIVRPLFRGSKLGLEHASSQALRRLGGELGFELAYVAEPVADATQAAAAAKAAVAAGLDLLLVEHVTFATADVFLPLLELPVPLGLWALPEVWETGPLPQNAICGLNLALSLSVPGRQTPVKWFYGAPEDERFRERLGLTLAALRGVKALRESRVLWLGGPAPGFFAFDALPETGMRVERVGLEALWEALEGVRDSDVDELAAVFDELAEYPLEQLRPTFRLELALAQVARGYDGVALREWPEIPDRAGVMAYSAMARLADRGHTFAPEGDVMGLAGQLALRAISGQPAILLDISHFGSKGLMLWHGGEAPKAWAGGPTRLVPHFNRGLPAVRDMPLKAGPISGLRLLPGRRAVVHGGYLSGEKGYDGDSSWLVAASWAGQSLEPREFLASWLGHRVPHHMAVGMGEHQPALLELCAWLGLEVLSAKPEENGLVWLA</sequence>
<accession>A0A399EZV1</accession>
<dbReference type="RefSeq" id="WP_119275784.1">
    <property type="nucleotide sequence ID" value="NZ_QWLA01000004.1"/>
</dbReference>
<protein>
    <recommendedName>
        <fullName evidence="5">L-fucose isomerase</fullName>
    </recommendedName>
</protein>
<evidence type="ECO:0000313" key="3">
    <source>
        <dbReference type="EMBL" id="RIH89293.1"/>
    </source>
</evidence>
<dbReference type="AlphaFoldDB" id="A0A399EZV1"/>
<gene>
    <name evidence="3" type="ORF">Mrose_00433</name>
</gene>
<evidence type="ECO:0000256" key="2">
    <source>
        <dbReference type="ARBA" id="ARBA00023277"/>
    </source>
</evidence>
<evidence type="ECO:0008006" key="5">
    <source>
        <dbReference type="Google" id="ProtNLM"/>
    </source>
</evidence>
<dbReference type="Proteomes" id="UP000265341">
    <property type="component" value="Unassembled WGS sequence"/>
</dbReference>
<comment type="caution">
    <text evidence="3">The sequence shown here is derived from an EMBL/GenBank/DDBJ whole genome shotgun (WGS) entry which is preliminary data.</text>
</comment>
<dbReference type="PANTHER" id="PTHR36120:SF1">
    <property type="entry name" value="L-FUCOSE ISOMERASE C-TERMINAL DOMAIN-CONTAINING PROTEIN"/>
    <property type="match status" value="1"/>
</dbReference>